<name>A0ABD2YNF1_9GENT</name>
<evidence type="ECO:0000256" key="8">
    <source>
        <dbReference type="ARBA" id="ARBA00023034"/>
    </source>
</evidence>
<accession>A0ABD2YNF1</accession>
<keyword evidence="6" id="KW-0967">Endosome</keyword>
<evidence type="ECO:0000313" key="11">
    <source>
        <dbReference type="EMBL" id="KAL3508917.1"/>
    </source>
</evidence>
<dbReference type="Pfam" id="PF02990">
    <property type="entry name" value="EMP70"/>
    <property type="match status" value="1"/>
</dbReference>
<keyword evidence="12" id="KW-1185">Reference proteome</keyword>
<dbReference type="GO" id="GO:0000139">
    <property type="term" value="C:Golgi membrane"/>
    <property type="evidence" value="ECO:0007669"/>
    <property type="project" value="UniProtKB-SubCell"/>
</dbReference>
<keyword evidence="5" id="KW-0732">Signal</keyword>
<keyword evidence="7 10" id="KW-1133">Transmembrane helix</keyword>
<comment type="caution">
    <text evidence="10">Lacks conserved residue(s) required for the propagation of feature annotation.</text>
</comment>
<dbReference type="AlphaFoldDB" id="A0ABD2YNF1"/>
<dbReference type="EMBL" id="JBJUIK010000012">
    <property type="protein sequence ID" value="KAL3508917.1"/>
    <property type="molecule type" value="Genomic_DNA"/>
</dbReference>
<comment type="similarity">
    <text evidence="3 10">Belongs to the nonaspanin (TM9SF) (TC 9.A.2) family.</text>
</comment>
<evidence type="ECO:0000313" key="12">
    <source>
        <dbReference type="Proteomes" id="UP001630127"/>
    </source>
</evidence>
<keyword evidence="4 10" id="KW-0812">Transmembrane</keyword>
<evidence type="ECO:0000256" key="1">
    <source>
        <dbReference type="ARBA" id="ARBA00004337"/>
    </source>
</evidence>
<comment type="caution">
    <text evidence="11">The sequence shown here is derived from an EMBL/GenBank/DDBJ whole genome shotgun (WGS) entry which is preliminary data.</text>
</comment>
<comment type="subcellular location">
    <subcellularLocation>
        <location evidence="1">Endosome membrane</location>
        <topology evidence="1">Multi-pass membrane protein</topology>
    </subcellularLocation>
    <subcellularLocation>
        <location evidence="2">Golgi apparatus membrane</location>
        <topology evidence="2">Multi-pass membrane protein</topology>
    </subcellularLocation>
</comment>
<reference evidence="11 12" key="1">
    <citation type="submission" date="2024-11" db="EMBL/GenBank/DDBJ databases">
        <title>A near-complete genome assembly of Cinchona calisaya.</title>
        <authorList>
            <person name="Lian D.C."/>
            <person name="Zhao X.W."/>
            <person name="Wei L."/>
        </authorList>
    </citation>
    <scope>NUCLEOTIDE SEQUENCE [LARGE SCALE GENOMIC DNA]</scope>
    <source>
        <tissue evidence="11">Nenye</tissue>
    </source>
</reference>
<protein>
    <recommendedName>
        <fullName evidence="10">Transmembrane 9 superfamily member</fullName>
    </recommendedName>
</protein>
<dbReference type="PANTHER" id="PTHR10766">
    <property type="entry name" value="TRANSMEMBRANE 9 SUPERFAMILY PROTEIN"/>
    <property type="match status" value="1"/>
</dbReference>
<dbReference type="Proteomes" id="UP001630127">
    <property type="component" value="Unassembled WGS sequence"/>
</dbReference>
<dbReference type="InterPro" id="IPR004240">
    <property type="entry name" value="EMP70"/>
</dbReference>
<gene>
    <name evidence="11" type="ORF">ACH5RR_028318</name>
</gene>
<evidence type="ECO:0000256" key="3">
    <source>
        <dbReference type="ARBA" id="ARBA00005227"/>
    </source>
</evidence>
<evidence type="ECO:0000256" key="7">
    <source>
        <dbReference type="ARBA" id="ARBA00022989"/>
    </source>
</evidence>
<evidence type="ECO:0000256" key="9">
    <source>
        <dbReference type="ARBA" id="ARBA00023136"/>
    </source>
</evidence>
<dbReference type="PANTHER" id="PTHR10766:SF163">
    <property type="entry name" value="TRANSMEMBRANE 9 SUPERFAMILY MEMBER 12"/>
    <property type="match status" value="1"/>
</dbReference>
<evidence type="ECO:0000256" key="6">
    <source>
        <dbReference type="ARBA" id="ARBA00022753"/>
    </source>
</evidence>
<evidence type="ECO:0000256" key="4">
    <source>
        <dbReference type="ARBA" id="ARBA00022692"/>
    </source>
</evidence>
<evidence type="ECO:0000256" key="10">
    <source>
        <dbReference type="RuleBase" id="RU363079"/>
    </source>
</evidence>
<proteinExistence type="inferred from homology"/>
<evidence type="ECO:0000256" key="5">
    <source>
        <dbReference type="ARBA" id="ARBA00022729"/>
    </source>
</evidence>
<dbReference type="GO" id="GO:0010008">
    <property type="term" value="C:endosome membrane"/>
    <property type="evidence" value="ECO:0007669"/>
    <property type="project" value="UniProtKB-SubCell"/>
</dbReference>
<keyword evidence="8" id="KW-0333">Golgi apparatus</keyword>
<organism evidence="11 12">
    <name type="scientific">Cinchona calisaya</name>
    <dbReference type="NCBI Taxonomy" id="153742"/>
    <lineage>
        <taxon>Eukaryota</taxon>
        <taxon>Viridiplantae</taxon>
        <taxon>Streptophyta</taxon>
        <taxon>Embryophyta</taxon>
        <taxon>Tracheophyta</taxon>
        <taxon>Spermatophyta</taxon>
        <taxon>Magnoliopsida</taxon>
        <taxon>eudicotyledons</taxon>
        <taxon>Gunneridae</taxon>
        <taxon>Pentapetalae</taxon>
        <taxon>asterids</taxon>
        <taxon>lamiids</taxon>
        <taxon>Gentianales</taxon>
        <taxon>Rubiaceae</taxon>
        <taxon>Cinchonoideae</taxon>
        <taxon>Cinchoneae</taxon>
        <taxon>Cinchona</taxon>
    </lineage>
</organism>
<sequence>MALPSIFKRKYFAAFIYLVLVSHICNGFYLPGTYMHSYSNGEVLIVKVNSLTSIETELPFSYYSLPYCKPQGGIKKSAENLGELLMGDQIDNSPYRFKMNTNESLFLCTTPPLSEHEVKLLKQRTRDLYQVNVILDNLPALRYANQNGVKFQWTGFPVGYTPQGSDDDYIINHLKFKVFIHEYEGAGVEIIGTGEEGMGVISEADKNKASGYEIVGFEVVPCSVKYDPDKMEKLHMYDSIPSTSCPSELDKAQIIRQQERVSFTYEVEFEKSNTRWPSRWDAYLKMEGARVHWFSILNSLMVMFFLAGIVFVIFLRTVRRDLTRYEELDKESQAQMNEELSGWKLVVGDVFREPNQPKLLSVMVGDGVQVLGMAVVTSVLQPLVLCLQLHEVCY</sequence>
<feature type="transmembrane region" description="Helical" evidence="10">
    <location>
        <begin position="293"/>
        <end position="315"/>
    </location>
</feature>
<keyword evidence="9 10" id="KW-0472">Membrane</keyword>
<evidence type="ECO:0000256" key="2">
    <source>
        <dbReference type="ARBA" id="ARBA00004653"/>
    </source>
</evidence>
<feature type="transmembrane region" description="Helical" evidence="10">
    <location>
        <begin position="12"/>
        <end position="30"/>
    </location>
</feature>